<keyword evidence="10" id="KW-1185">Reference proteome</keyword>
<feature type="region of interest" description="Disordered" evidence="7">
    <location>
        <begin position="231"/>
        <end position="291"/>
    </location>
</feature>
<dbReference type="InterPro" id="IPR001005">
    <property type="entry name" value="SANT/Myb"/>
</dbReference>
<feature type="compositionally biased region" description="Basic and acidic residues" evidence="7">
    <location>
        <begin position="744"/>
        <end position="763"/>
    </location>
</feature>
<dbReference type="GeneID" id="114858836"/>
<evidence type="ECO:0000313" key="10">
    <source>
        <dbReference type="Proteomes" id="UP000515150"/>
    </source>
</evidence>
<evidence type="ECO:0000256" key="7">
    <source>
        <dbReference type="SAM" id="MobiDB-lite"/>
    </source>
</evidence>
<feature type="compositionally biased region" description="Basic and acidic residues" evidence="7">
    <location>
        <begin position="234"/>
        <end position="247"/>
    </location>
</feature>
<evidence type="ECO:0000256" key="6">
    <source>
        <dbReference type="ARBA" id="ARBA00023242"/>
    </source>
</evidence>
<feature type="domain" description="Myb-like" evidence="8">
    <location>
        <begin position="138"/>
        <end position="188"/>
    </location>
</feature>
<reference evidence="11" key="1">
    <citation type="submission" date="2025-08" db="UniProtKB">
        <authorList>
            <consortium name="RefSeq"/>
        </authorList>
    </citation>
    <scope>IDENTIFICATION</scope>
</reference>
<feature type="domain" description="Myb-like" evidence="8">
    <location>
        <begin position="34"/>
        <end position="85"/>
    </location>
</feature>
<organism evidence="10 11">
    <name type="scientific">Betta splendens</name>
    <name type="common">Siamese fighting fish</name>
    <dbReference type="NCBI Taxonomy" id="158456"/>
    <lineage>
        <taxon>Eukaryota</taxon>
        <taxon>Metazoa</taxon>
        <taxon>Chordata</taxon>
        <taxon>Craniata</taxon>
        <taxon>Vertebrata</taxon>
        <taxon>Euteleostomi</taxon>
        <taxon>Actinopterygii</taxon>
        <taxon>Neopterygii</taxon>
        <taxon>Teleostei</taxon>
        <taxon>Neoteleostei</taxon>
        <taxon>Acanthomorphata</taxon>
        <taxon>Anabantaria</taxon>
        <taxon>Anabantiformes</taxon>
        <taxon>Anabantoidei</taxon>
        <taxon>Osphronemidae</taxon>
        <taxon>Betta</taxon>
    </lineage>
</organism>
<dbReference type="GO" id="GO:0005634">
    <property type="term" value="C:nucleus"/>
    <property type="evidence" value="ECO:0007669"/>
    <property type="project" value="UniProtKB-SubCell"/>
</dbReference>
<feature type="domain" description="HTH myb-type" evidence="9">
    <location>
        <begin position="34"/>
        <end position="85"/>
    </location>
</feature>
<comment type="subcellular location">
    <subcellularLocation>
        <location evidence="1">Nucleus</location>
    </subcellularLocation>
</comment>
<dbReference type="SUPFAM" id="SSF140996">
    <property type="entry name" value="Hermes dimerisation domain"/>
    <property type="match status" value="1"/>
</dbReference>
<name>A0A9W2XWD1_BETSP</name>
<dbReference type="PROSITE" id="PS51294">
    <property type="entry name" value="HTH_MYB"/>
    <property type="match status" value="3"/>
</dbReference>
<dbReference type="InterPro" id="IPR012337">
    <property type="entry name" value="RNaseH-like_sf"/>
</dbReference>
<keyword evidence="2" id="KW-0677">Repeat</keyword>
<dbReference type="OrthoDB" id="2143914at2759"/>
<dbReference type="Pfam" id="PF13921">
    <property type="entry name" value="Myb_DNA-bind_6"/>
    <property type="match status" value="1"/>
</dbReference>
<feature type="region of interest" description="Disordered" evidence="7">
    <location>
        <begin position="695"/>
        <end position="797"/>
    </location>
</feature>
<dbReference type="PANTHER" id="PTHR45614">
    <property type="entry name" value="MYB PROTEIN-RELATED"/>
    <property type="match status" value="1"/>
</dbReference>
<accession>A0A9W2XWD1</accession>
<dbReference type="InterPro" id="IPR008906">
    <property type="entry name" value="HATC_C_dom"/>
</dbReference>
<gene>
    <name evidence="11" type="primary">mybl2a</name>
</gene>
<keyword evidence="3" id="KW-0805">Transcription regulation</keyword>
<sequence>MVLCTTGFVTNAPRMDEEWAGNHCTETDSDTADKKDGTKVKWTKEEDKNLMILIKSFGKKDWKTIASFLPGRTEVQCMQRWKKNLDSGLIKGFWTKEEDEKIIELVGKYGTKHWTLIARHFKGRLGKQCRERWHNHLNPQVKKCSWTSEEDLIIYKAHSILGNRWSEIARLLPGRTDNSVKNHWNCTIKRKAEMGLFKDEANKVSLDIQQFVEDEMEFKCDVVLDTEPVLPEAKLPEKEKKEKEHQKPKQLTVIPPSPTLASTTERSSHSPSLPPSSSSSPTSSSGALPAAAPVDQKTFADAALRMISEDMLPLSFVESAGFRLFMNTINPDYNKLSQRAMGLQLYDEVERSIKPQLIRDLKACLAKSKDNAIHITYDLWAGDQSRSAEEPVVVVQLHYVSASWKICRPIVAFRHLSHKNLKSAVASELEGVLLSYGIFPHSIGYVLPNQAKEALTGNTLFCDYKIMCTSNKGEPDGDEIVAFLSDQMSETELPFSELQVGTRMTCVAKTLQLVIREALKNSRVVENLLSQLHNVIAFFRSSAYWSEVLLKESRVHLFPSSHCRWNSMMVVLRRMAKESSWSAIMTVLAQARIEARDAASAPPLVMVKREQVVNILSLLEPFEQALQVLQANGVTISIVIPSLLELDKTLENRVTNYTHFNKALRTGLHTHLQSVIEQKDMILAAVLNPRLKLKPFSDEKPKNQTGFLTPPTKHEARTIVESTIGGMTASAVTPKNSSASTSTDAEKEQASEEVKKEQDKRNNEGLNQTDTQMEAADDDSKTNSDGEGGNDLKRKSICDSLQPPAKSMMVSELDDYLSEPRWPYSSIELYWKSASRFPKLQSTAKELLAVPATSGGFDRLCPMAACIVKAKRNHLLPHTTERLLLYKNSKTVQKPCSSTKH</sequence>
<dbReference type="SMART" id="SM00717">
    <property type="entry name" value="SANT"/>
    <property type="match status" value="3"/>
</dbReference>
<dbReference type="Pfam" id="PF05699">
    <property type="entry name" value="Dimer_Tnp_hAT"/>
    <property type="match status" value="1"/>
</dbReference>
<feature type="compositionally biased region" description="Low complexity" evidence="7">
    <location>
        <begin position="269"/>
        <end position="291"/>
    </location>
</feature>
<protein>
    <submittedName>
        <fullName evidence="11">V-myb avian myeloblastosis viral oncogene homolog-like 2a isoform X1</fullName>
    </submittedName>
</protein>
<dbReference type="Proteomes" id="UP000515150">
    <property type="component" value="Chromosome 7"/>
</dbReference>
<dbReference type="SUPFAM" id="SSF46689">
    <property type="entry name" value="Homeodomain-like"/>
    <property type="match status" value="2"/>
</dbReference>
<dbReference type="RefSeq" id="XP_055366316.1">
    <property type="nucleotide sequence ID" value="XM_055510341.1"/>
</dbReference>
<evidence type="ECO:0000256" key="3">
    <source>
        <dbReference type="ARBA" id="ARBA00023015"/>
    </source>
</evidence>
<dbReference type="FunFam" id="1.10.10.60:FF:000010">
    <property type="entry name" value="Transcriptional activator Myb isoform A"/>
    <property type="match status" value="1"/>
</dbReference>
<evidence type="ECO:0000256" key="1">
    <source>
        <dbReference type="ARBA" id="ARBA00004123"/>
    </source>
</evidence>
<dbReference type="AlphaFoldDB" id="A0A9W2XWD1"/>
<evidence type="ECO:0000256" key="2">
    <source>
        <dbReference type="ARBA" id="ARBA00022737"/>
    </source>
</evidence>
<evidence type="ECO:0000259" key="9">
    <source>
        <dbReference type="PROSITE" id="PS51294"/>
    </source>
</evidence>
<feature type="domain" description="HTH myb-type" evidence="9">
    <location>
        <begin position="86"/>
        <end position="141"/>
    </location>
</feature>
<dbReference type="InterPro" id="IPR050560">
    <property type="entry name" value="MYB_TF"/>
</dbReference>
<evidence type="ECO:0000259" key="8">
    <source>
        <dbReference type="PROSITE" id="PS50090"/>
    </source>
</evidence>
<evidence type="ECO:0000313" key="11">
    <source>
        <dbReference type="RefSeq" id="XP_055366316.1"/>
    </source>
</evidence>
<feature type="compositionally biased region" description="Basic and acidic residues" evidence="7">
    <location>
        <begin position="778"/>
        <end position="797"/>
    </location>
</feature>
<dbReference type="GO" id="GO:0046983">
    <property type="term" value="F:protein dimerization activity"/>
    <property type="evidence" value="ECO:0007669"/>
    <property type="project" value="InterPro"/>
</dbReference>
<dbReference type="CDD" id="cd00167">
    <property type="entry name" value="SANT"/>
    <property type="match status" value="3"/>
</dbReference>
<dbReference type="CTD" id="100005189"/>
<dbReference type="Gene3D" id="1.10.10.60">
    <property type="entry name" value="Homeodomain-like"/>
    <property type="match status" value="3"/>
</dbReference>
<evidence type="ECO:0000256" key="4">
    <source>
        <dbReference type="ARBA" id="ARBA00023125"/>
    </source>
</evidence>
<dbReference type="InterPro" id="IPR009057">
    <property type="entry name" value="Homeodomain-like_sf"/>
</dbReference>
<evidence type="ECO:0000256" key="5">
    <source>
        <dbReference type="ARBA" id="ARBA00023163"/>
    </source>
</evidence>
<dbReference type="Pfam" id="PF00249">
    <property type="entry name" value="Myb_DNA-binding"/>
    <property type="match status" value="1"/>
</dbReference>
<feature type="domain" description="HTH myb-type" evidence="9">
    <location>
        <begin position="142"/>
        <end position="192"/>
    </location>
</feature>
<proteinExistence type="predicted"/>
<feature type="compositionally biased region" description="Polar residues" evidence="7">
    <location>
        <begin position="730"/>
        <end position="743"/>
    </location>
</feature>
<keyword evidence="4" id="KW-0238">DNA-binding</keyword>
<keyword evidence="5" id="KW-0804">Transcription</keyword>
<dbReference type="PROSITE" id="PS50090">
    <property type="entry name" value="MYB_LIKE"/>
    <property type="match status" value="3"/>
</dbReference>
<dbReference type="SUPFAM" id="SSF53098">
    <property type="entry name" value="Ribonuclease H-like"/>
    <property type="match status" value="1"/>
</dbReference>
<dbReference type="GO" id="GO:0000978">
    <property type="term" value="F:RNA polymerase II cis-regulatory region sequence-specific DNA binding"/>
    <property type="evidence" value="ECO:0007669"/>
    <property type="project" value="TreeGrafter"/>
</dbReference>
<feature type="domain" description="Myb-like" evidence="8">
    <location>
        <begin position="86"/>
        <end position="137"/>
    </location>
</feature>
<dbReference type="InterPro" id="IPR017930">
    <property type="entry name" value="Myb_dom"/>
</dbReference>
<dbReference type="FunFam" id="1.10.10.60:FF:000016">
    <property type="entry name" value="Transcriptional activator Myb isoform A"/>
    <property type="match status" value="1"/>
</dbReference>
<dbReference type="PANTHER" id="PTHR45614:SF30">
    <property type="entry name" value="MYB-RELATED PROTEIN B"/>
    <property type="match status" value="1"/>
</dbReference>
<keyword evidence="6" id="KW-0539">Nucleus</keyword>
<dbReference type="GO" id="GO:0000981">
    <property type="term" value="F:DNA-binding transcription factor activity, RNA polymerase II-specific"/>
    <property type="evidence" value="ECO:0007669"/>
    <property type="project" value="TreeGrafter"/>
</dbReference>